<dbReference type="EMBL" id="BKCP01007070">
    <property type="protein sequence ID" value="GER44701.1"/>
    <property type="molecule type" value="Genomic_DNA"/>
</dbReference>
<accession>A0A5A7QLD1</accession>
<reference evidence="2" key="1">
    <citation type="journal article" date="2019" name="Curr. Biol.">
        <title>Genome Sequence of Striga asiatica Provides Insight into the Evolution of Plant Parasitism.</title>
        <authorList>
            <person name="Yoshida S."/>
            <person name="Kim S."/>
            <person name="Wafula E.K."/>
            <person name="Tanskanen J."/>
            <person name="Kim Y.M."/>
            <person name="Honaas L."/>
            <person name="Yang Z."/>
            <person name="Spallek T."/>
            <person name="Conn C.E."/>
            <person name="Ichihashi Y."/>
            <person name="Cheong K."/>
            <person name="Cui S."/>
            <person name="Der J.P."/>
            <person name="Gundlach H."/>
            <person name="Jiao Y."/>
            <person name="Hori C."/>
            <person name="Ishida J.K."/>
            <person name="Kasahara H."/>
            <person name="Kiba T."/>
            <person name="Kim M.S."/>
            <person name="Koo N."/>
            <person name="Laohavisit A."/>
            <person name="Lee Y.H."/>
            <person name="Lumba S."/>
            <person name="McCourt P."/>
            <person name="Mortimer J.C."/>
            <person name="Mutuku J.M."/>
            <person name="Nomura T."/>
            <person name="Sasaki-Sekimoto Y."/>
            <person name="Seto Y."/>
            <person name="Wang Y."/>
            <person name="Wakatake T."/>
            <person name="Sakakibara H."/>
            <person name="Demura T."/>
            <person name="Yamaguchi S."/>
            <person name="Yoneyama K."/>
            <person name="Manabe R.I."/>
            <person name="Nelson D.C."/>
            <person name="Schulman A.H."/>
            <person name="Timko M.P."/>
            <person name="dePamphilis C.W."/>
            <person name="Choi D."/>
            <person name="Shirasu K."/>
        </authorList>
    </citation>
    <scope>NUCLEOTIDE SEQUENCE [LARGE SCALE GENOMIC DNA]</scope>
    <source>
        <strain evidence="2">cv. UVA1</strain>
    </source>
</reference>
<dbReference type="GO" id="GO:0016740">
    <property type="term" value="F:transferase activity"/>
    <property type="evidence" value="ECO:0007669"/>
    <property type="project" value="UniProtKB-KW"/>
</dbReference>
<comment type="caution">
    <text evidence="1">The sequence shown here is derived from an EMBL/GenBank/DDBJ whole genome shotgun (WGS) entry which is preliminary data.</text>
</comment>
<evidence type="ECO:0000313" key="2">
    <source>
        <dbReference type="Proteomes" id="UP000325081"/>
    </source>
</evidence>
<organism evidence="1 2">
    <name type="scientific">Striga asiatica</name>
    <name type="common">Asiatic witchweed</name>
    <name type="synonym">Buchnera asiatica</name>
    <dbReference type="NCBI Taxonomy" id="4170"/>
    <lineage>
        <taxon>Eukaryota</taxon>
        <taxon>Viridiplantae</taxon>
        <taxon>Streptophyta</taxon>
        <taxon>Embryophyta</taxon>
        <taxon>Tracheophyta</taxon>
        <taxon>Spermatophyta</taxon>
        <taxon>Magnoliopsida</taxon>
        <taxon>eudicotyledons</taxon>
        <taxon>Gunneridae</taxon>
        <taxon>Pentapetalae</taxon>
        <taxon>asterids</taxon>
        <taxon>lamiids</taxon>
        <taxon>Lamiales</taxon>
        <taxon>Orobanchaceae</taxon>
        <taxon>Buchnereae</taxon>
        <taxon>Striga</taxon>
    </lineage>
</organism>
<name>A0A5A7QLD1_STRAF</name>
<keyword evidence="2" id="KW-1185">Reference proteome</keyword>
<gene>
    <name evidence="1" type="ORF">STAS_21610</name>
</gene>
<sequence length="106" mass="11105">ANHIILRCPSSSPPVGRGLLPSASAAACSPLPTMGGVLLRALLFYSWGGSRRQRMVCISEPPESPPTADDHILCGACNGVRLGWAMVFDDLPAVGDVLVELPTSHV</sequence>
<feature type="non-terminal residue" evidence="1">
    <location>
        <position position="1"/>
    </location>
</feature>
<dbReference type="Proteomes" id="UP000325081">
    <property type="component" value="Unassembled WGS sequence"/>
</dbReference>
<keyword evidence="1" id="KW-0808">Transferase</keyword>
<protein>
    <submittedName>
        <fullName evidence="1">Prolipoprotein diacylglyceryl transferase</fullName>
    </submittedName>
</protein>
<dbReference type="AlphaFoldDB" id="A0A5A7QLD1"/>
<keyword evidence="1" id="KW-0449">Lipoprotein</keyword>
<evidence type="ECO:0000313" key="1">
    <source>
        <dbReference type="EMBL" id="GER44701.1"/>
    </source>
</evidence>
<proteinExistence type="predicted"/>